<protein>
    <submittedName>
        <fullName evidence="2">Cfr-L</fullName>
    </submittedName>
</protein>
<name>A5HBK8_STAAU</name>
<evidence type="ECO:0000256" key="1">
    <source>
        <dbReference type="SAM" id="Phobius"/>
    </source>
</evidence>
<proteinExistence type="predicted"/>
<evidence type="ECO:0000313" key="3">
    <source>
        <dbReference type="EMBL" id="AET37219.1"/>
    </source>
</evidence>
<dbReference type="EMBL" id="EF450709">
    <property type="protein sequence ID" value="ABQ00062.1"/>
    <property type="molecule type" value="Genomic_DNA"/>
</dbReference>
<dbReference type="AlphaFoldDB" id="A5HBK8"/>
<keyword evidence="1" id="KW-1133">Transmembrane helix</keyword>
<reference evidence="2" key="1">
    <citation type="journal article" date="2007" name="Mol. Microbiol.">
        <title>Acquisition of a natural resistance gene renders a clinical strain of methicillin-resistant Staphylococcus aureus resistant to the synthetic antibiotic linezolid.</title>
        <authorList>
            <person name="Toh S.M."/>
            <person name="Xiong L."/>
            <person name="Arias C.A."/>
            <person name="Villegas M.V."/>
            <person name="Lolans K."/>
            <person name="Quinn J."/>
            <person name="Mankin A.S."/>
        </authorList>
    </citation>
    <scope>NUCLEOTIDE SEQUENCE</scope>
    <source>
        <strain evidence="2">CM05</strain>
    </source>
</reference>
<dbReference type="EMBL" id="JN849634">
    <property type="protein sequence ID" value="AET37221.1"/>
    <property type="molecule type" value="Genomic_DNA"/>
</dbReference>
<dbReference type="EMBL" id="JN849634">
    <property type="protein sequence ID" value="AET37219.1"/>
    <property type="molecule type" value="Genomic_DNA"/>
</dbReference>
<evidence type="ECO:0000313" key="2">
    <source>
        <dbReference type="EMBL" id="ABQ00059.1"/>
    </source>
</evidence>
<feature type="transmembrane region" description="Helical" evidence="1">
    <location>
        <begin position="20"/>
        <end position="38"/>
    </location>
</feature>
<organism evidence="2">
    <name type="scientific">Staphylococcus aureus</name>
    <dbReference type="NCBI Taxonomy" id="1280"/>
    <lineage>
        <taxon>Bacteria</taxon>
        <taxon>Bacillati</taxon>
        <taxon>Bacillota</taxon>
        <taxon>Bacilli</taxon>
        <taxon>Bacillales</taxon>
        <taxon>Staphylococcaceae</taxon>
        <taxon>Staphylococcus</taxon>
    </lineage>
</organism>
<keyword evidence="1" id="KW-0812">Transmembrane</keyword>
<dbReference type="EMBL" id="EF450709">
    <property type="protein sequence ID" value="ABQ00059.1"/>
    <property type="molecule type" value="Genomic_DNA"/>
</dbReference>
<accession>A5HBK8</accession>
<keyword evidence="1" id="KW-0472">Membrane</keyword>
<sequence>MDKFKTRSSTYLFYVVKYAYLYVLTFGTGNFYLCFFCVQKEIDS</sequence>
<reference evidence="3" key="2">
    <citation type="journal article" date="2012" name="Antimicrob. Agents Chemother.">
        <title>Genetic Environment and Stability of cfr in Methicillin-Resistant Staphylococcus aureus CM05.</title>
        <authorList>
            <person name="Locke J.B."/>
            <person name="Rahawi S."/>
            <person name="Lamarre J."/>
            <person name="Mankin A.S."/>
            <person name="Shaw K.J."/>
        </authorList>
    </citation>
    <scope>NUCLEOTIDE SEQUENCE</scope>
    <source>
        <strain evidence="3">CM05</strain>
    </source>
</reference>